<evidence type="ECO:0000256" key="2">
    <source>
        <dbReference type="ARBA" id="ARBA00022840"/>
    </source>
</evidence>
<organism evidence="5 6">
    <name type="scientific">Streptacidiphilus alkalitolerans</name>
    <dbReference type="NCBI Taxonomy" id="3342712"/>
    <lineage>
        <taxon>Bacteria</taxon>
        <taxon>Bacillati</taxon>
        <taxon>Actinomycetota</taxon>
        <taxon>Actinomycetes</taxon>
        <taxon>Kitasatosporales</taxon>
        <taxon>Streptomycetaceae</taxon>
        <taxon>Streptacidiphilus</taxon>
    </lineage>
</organism>
<evidence type="ECO:0000313" key="5">
    <source>
        <dbReference type="EMBL" id="MFC1431900.1"/>
    </source>
</evidence>
<dbReference type="InterPro" id="IPR001054">
    <property type="entry name" value="A/G_cyclase"/>
</dbReference>
<comment type="caution">
    <text evidence="5">The sequence shown here is derived from an EMBL/GenBank/DDBJ whole genome shotgun (WGS) entry which is preliminary data.</text>
</comment>
<dbReference type="Pfam" id="PF13191">
    <property type="entry name" value="AAA_16"/>
    <property type="match status" value="1"/>
</dbReference>
<sequence>MTSAAPPRQCGTCGSDSVAESRFCSMCGASLAAGAHGSDIRRHVVILFADLEGFTSLSEGLDPEVLRAVMDRYFRLCSQLIWNYGGTTEKFIGDAVMAVFGIPLSREDDALRAVRSAVGIVTELQELNRELISEYGIDLSVRIGVFSGPVSASYDLGGDFRIVGDTVNTASRLQSSARPNEVLVGESVAQVVRARMALEEVDPLRVKGKEAPLRAWRVLSDGPSEEAVAVRSAPLIGRDAELQQLRHTYDSALLRGRGCMVTLLGPPGIGKSRLAAEFQESVADTPGGGPTVLLGHVHSYGKGMTYRPIAEMLESAKGAWAAFQVKGDKDPVARQAAEYLQGISRRDDGLAHGAEVEDISWALRVFLGSIADRGPLVLVWEDLHWAEPTLLDVIEYLSEELGDLPVMHICLARSELLELRPSWSGGRPGAVTLELLPLSEDETRYLVSELARGGSEVEAQDLDDICERVAVACEGNPLFAELMLDVVGEDPSNPTPATIQAVLAARLDRLDPDERLLLEMAAVAGREFAVGEVEVLLQGDARADVDLARLLAQLRRSRLVQGSAAARRLRFAQALGRDTAYELTAKRHRLRWHLALADTIEQRRRAEPAGSAGEPDNLTYHLESAWSLARELSPHGRSSTEIAHRAAAALTAEAMQAMDRKDLPAAVSLLERAHAILPADAPGQPQLVLRLSDTWVTLRRREDALAVIDGVGGGPAAVPAWLEIQRQLVELRFGTRTPEDILGVEQAIEAGLPEDDQLAWCRFHQLRAHRFLMQERIGPAERSLQAAAVRARALGDRYEEDRVRRVAGELALWGPTPVAEGLVLCRELGALFAESRVSLVPILAATAGLLSLDGQFAESAELLATASAYTAELRLDSADVGVAHISGFAAASAGDHQAAHGHFEHARELLAAAGQQGGATLLAAYAARELVASGGPLPDAYRSMSEAELAALTDPRTGVLVRLLCARAAVEAAEPEPALALMDQATALAARMDDSYFQGTAQEDIAELLELLGLGERACAAAARAAERYRAKGARVAQQRMHRTAARLGCPQPAQPAATPATAEEQ</sequence>
<feature type="domain" description="Guanylate cyclase" evidence="4">
    <location>
        <begin position="45"/>
        <end position="174"/>
    </location>
</feature>
<keyword evidence="2" id="KW-0067">ATP-binding</keyword>
<dbReference type="EMBL" id="JBHEZY010000005">
    <property type="protein sequence ID" value="MFC1431900.1"/>
    <property type="molecule type" value="Genomic_DNA"/>
</dbReference>
<dbReference type="InterPro" id="IPR029787">
    <property type="entry name" value="Nucleotide_cyclase"/>
</dbReference>
<dbReference type="PROSITE" id="PS50125">
    <property type="entry name" value="GUANYLATE_CYCLASE_2"/>
    <property type="match status" value="1"/>
</dbReference>
<dbReference type="PANTHER" id="PTHR16305:SF28">
    <property type="entry name" value="GUANYLATE CYCLASE DOMAIN-CONTAINING PROTEIN"/>
    <property type="match status" value="1"/>
</dbReference>
<dbReference type="InterPro" id="IPR041664">
    <property type="entry name" value="AAA_16"/>
</dbReference>
<dbReference type="RefSeq" id="WP_380553128.1">
    <property type="nucleotide sequence ID" value="NZ_JBHEZY010000005.1"/>
</dbReference>
<proteinExistence type="predicted"/>
<dbReference type="CDD" id="cd07302">
    <property type="entry name" value="CHD"/>
    <property type="match status" value="1"/>
</dbReference>
<feature type="region of interest" description="Disordered" evidence="3">
    <location>
        <begin position="1046"/>
        <end position="1066"/>
    </location>
</feature>
<accession>A0ABV6X0S8</accession>
<feature type="compositionally biased region" description="Low complexity" evidence="3">
    <location>
        <begin position="1051"/>
        <end position="1066"/>
    </location>
</feature>
<dbReference type="SUPFAM" id="SSF55073">
    <property type="entry name" value="Nucleotide cyclase"/>
    <property type="match status" value="1"/>
</dbReference>
<keyword evidence="1" id="KW-0547">Nucleotide-binding</keyword>
<evidence type="ECO:0000313" key="6">
    <source>
        <dbReference type="Proteomes" id="UP001592530"/>
    </source>
</evidence>
<dbReference type="SUPFAM" id="SSF52540">
    <property type="entry name" value="P-loop containing nucleoside triphosphate hydrolases"/>
    <property type="match status" value="1"/>
</dbReference>
<gene>
    <name evidence="5" type="ORF">ACEZDB_14725</name>
</gene>
<name>A0ABV6X0S8_9ACTN</name>
<evidence type="ECO:0000259" key="4">
    <source>
        <dbReference type="PROSITE" id="PS50125"/>
    </source>
</evidence>
<dbReference type="Gene3D" id="3.40.50.300">
    <property type="entry name" value="P-loop containing nucleotide triphosphate hydrolases"/>
    <property type="match status" value="1"/>
</dbReference>
<protein>
    <submittedName>
        <fullName evidence="5">Adenylate/guanylate cyclase domain-containing protein</fullName>
    </submittedName>
</protein>
<dbReference type="Proteomes" id="UP001592530">
    <property type="component" value="Unassembled WGS sequence"/>
</dbReference>
<reference evidence="5 6" key="1">
    <citation type="submission" date="2024-09" db="EMBL/GenBank/DDBJ databases">
        <authorList>
            <person name="Lee S.D."/>
        </authorList>
    </citation>
    <scope>NUCLEOTIDE SEQUENCE [LARGE SCALE GENOMIC DNA]</scope>
    <source>
        <strain evidence="5 6">N1-3</strain>
    </source>
</reference>
<dbReference type="PANTHER" id="PTHR16305">
    <property type="entry name" value="TESTICULAR SOLUBLE ADENYLYL CYCLASE"/>
    <property type="match status" value="1"/>
</dbReference>
<dbReference type="InterPro" id="IPR027417">
    <property type="entry name" value="P-loop_NTPase"/>
</dbReference>
<evidence type="ECO:0000256" key="1">
    <source>
        <dbReference type="ARBA" id="ARBA00022741"/>
    </source>
</evidence>
<evidence type="ECO:0000256" key="3">
    <source>
        <dbReference type="SAM" id="MobiDB-lite"/>
    </source>
</evidence>
<dbReference type="Gene3D" id="3.30.70.1230">
    <property type="entry name" value="Nucleotide cyclase"/>
    <property type="match status" value="1"/>
</dbReference>
<dbReference type="Pfam" id="PF00211">
    <property type="entry name" value="Guanylate_cyc"/>
    <property type="match status" value="1"/>
</dbReference>
<dbReference type="SMART" id="SM00044">
    <property type="entry name" value="CYCc"/>
    <property type="match status" value="1"/>
</dbReference>